<dbReference type="InterPro" id="IPR011711">
    <property type="entry name" value="GntR_C"/>
</dbReference>
<evidence type="ECO:0000259" key="5">
    <source>
        <dbReference type="PROSITE" id="PS50949"/>
    </source>
</evidence>
<dbReference type="GO" id="GO:0003677">
    <property type="term" value="F:DNA binding"/>
    <property type="evidence" value="ECO:0007669"/>
    <property type="project" value="UniProtKB-KW"/>
</dbReference>
<dbReference type="eggNOG" id="COG1802">
    <property type="taxonomic scope" value="Bacteria"/>
</dbReference>
<dbReference type="Proteomes" id="UP000008710">
    <property type="component" value="Chromosome"/>
</dbReference>
<dbReference type="PROSITE" id="PS50949">
    <property type="entry name" value="HTH_GNTR"/>
    <property type="match status" value="1"/>
</dbReference>
<evidence type="ECO:0000256" key="3">
    <source>
        <dbReference type="ARBA" id="ARBA00023163"/>
    </source>
</evidence>
<dbReference type="AlphaFoldDB" id="Q0SCA2"/>
<dbReference type="Pfam" id="PF00392">
    <property type="entry name" value="GntR"/>
    <property type="match status" value="1"/>
</dbReference>
<proteinExistence type="predicted"/>
<dbReference type="InterPro" id="IPR000524">
    <property type="entry name" value="Tscrpt_reg_HTH_GntR"/>
</dbReference>
<dbReference type="SMART" id="SM00345">
    <property type="entry name" value="HTH_GNTR"/>
    <property type="match status" value="1"/>
</dbReference>
<dbReference type="SUPFAM" id="SSF46785">
    <property type="entry name" value="Winged helix' DNA-binding domain"/>
    <property type="match status" value="1"/>
</dbReference>
<dbReference type="Gene3D" id="1.20.120.530">
    <property type="entry name" value="GntR ligand-binding domain-like"/>
    <property type="match status" value="1"/>
</dbReference>
<dbReference type="OrthoDB" id="3864082at2"/>
<keyword evidence="2" id="KW-0238">DNA-binding</keyword>
<reference evidence="7" key="1">
    <citation type="journal article" date="2006" name="Proc. Natl. Acad. Sci. U.S.A.">
        <title>The complete genome of Rhodococcus sp. RHA1 provides insights into a catabolic powerhouse.</title>
        <authorList>
            <person name="McLeod M.P."/>
            <person name="Warren R.L."/>
            <person name="Hsiao W.W.L."/>
            <person name="Araki N."/>
            <person name="Myhre M."/>
            <person name="Fernandes C."/>
            <person name="Miyazawa D."/>
            <person name="Wong W."/>
            <person name="Lillquist A.L."/>
            <person name="Wang D."/>
            <person name="Dosanjh M."/>
            <person name="Hara H."/>
            <person name="Petrescu A."/>
            <person name="Morin R.D."/>
            <person name="Yang G."/>
            <person name="Stott J.M."/>
            <person name="Schein J.E."/>
            <person name="Shin H."/>
            <person name="Smailus D."/>
            <person name="Siddiqui A.S."/>
            <person name="Marra M.A."/>
            <person name="Jones S.J.M."/>
            <person name="Holt R."/>
            <person name="Brinkman F.S.L."/>
            <person name="Miyauchi K."/>
            <person name="Fukuda M."/>
            <person name="Davies J.E."/>
            <person name="Mohn W.W."/>
            <person name="Eltis L.D."/>
        </authorList>
    </citation>
    <scope>NUCLEOTIDE SEQUENCE [LARGE SCALE GENOMIC DNA]</scope>
    <source>
        <strain evidence="7">RHA1</strain>
    </source>
</reference>
<dbReference type="PANTHER" id="PTHR43537">
    <property type="entry name" value="TRANSCRIPTIONAL REGULATOR, GNTR FAMILY"/>
    <property type="match status" value="1"/>
</dbReference>
<dbReference type="KEGG" id="rha:RHA1_ro03031"/>
<keyword evidence="3" id="KW-0804">Transcription</keyword>
<dbReference type="GO" id="GO:0003700">
    <property type="term" value="F:DNA-binding transcription factor activity"/>
    <property type="evidence" value="ECO:0007669"/>
    <property type="project" value="InterPro"/>
</dbReference>
<evidence type="ECO:0000313" key="6">
    <source>
        <dbReference type="EMBL" id="ABG94834.1"/>
    </source>
</evidence>
<dbReference type="HOGENOM" id="CLU_017584_5_4_11"/>
<evidence type="ECO:0000256" key="1">
    <source>
        <dbReference type="ARBA" id="ARBA00023015"/>
    </source>
</evidence>
<gene>
    <name evidence="6" type="ordered locus">RHA1_ro03031</name>
</gene>
<dbReference type="SUPFAM" id="SSF48008">
    <property type="entry name" value="GntR ligand-binding domain-like"/>
    <property type="match status" value="1"/>
</dbReference>
<evidence type="ECO:0000256" key="4">
    <source>
        <dbReference type="SAM" id="MobiDB-lite"/>
    </source>
</evidence>
<dbReference type="InterPro" id="IPR036388">
    <property type="entry name" value="WH-like_DNA-bd_sf"/>
</dbReference>
<dbReference type="CDD" id="cd07377">
    <property type="entry name" value="WHTH_GntR"/>
    <property type="match status" value="1"/>
</dbReference>
<organism evidence="6 7">
    <name type="scientific">Rhodococcus jostii (strain RHA1)</name>
    <dbReference type="NCBI Taxonomy" id="101510"/>
    <lineage>
        <taxon>Bacteria</taxon>
        <taxon>Bacillati</taxon>
        <taxon>Actinomycetota</taxon>
        <taxon>Actinomycetes</taxon>
        <taxon>Mycobacteriales</taxon>
        <taxon>Nocardiaceae</taxon>
        <taxon>Rhodococcus</taxon>
    </lineage>
</organism>
<dbReference type="PANTHER" id="PTHR43537:SF24">
    <property type="entry name" value="GLUCONATE OPERON TRANSCRIPTIONAL REPRESSOR"/>
    <property type="match status" value="1"/>
</dbReference>
<evidence type="ECO:0000256" key="2">
    <source>
        <dbReference type="ARBA" id="ARBA00023125"/>
    </source>
</evidence>
<dbReference type="InterPro" id="IPR008920">
    <property type="entry name" value="TF_FadR/GntR_C"/>
</dbReference>
<feature type="domain" description="HTH gntR-type" evidence="5">
    <location>
        <begin position="22"/>
        <end position="89"/>
    </location>
</feature>
<dbReference type="Gene3D" id="1.10.10.10">
    <property type="entry name" value="Winged helix-like DNA-binding domain superfamily/Winged helix DNA-binding domain"/>
    <property type="match status" value="1"/>
</dbReference>
<dbReference type="EMBL" id="CP000431">
    <property type="protein sequence ID" value="ABG94834.1"/>
    <property type="molecule type" value="Genomic_DNA"/>
</dbReference>
<dbReference type="InterPro" id="IPR036390">
    <property type="entry name" value="WH_DNA-bd_sf"/>
</dbReference>
<name>Q0SCA2_RHOJR</name>
<feature type="region of interest" description="Disordered" evidence="4">
    <location>
        <begin position="1"/>
        <end position="22"/>
    </location>
</feature>
<accession>Q0SCA2</accession>
<dbReference type="SMART" id="SM00895">
    <property type="entry name" value="FCD"/>
    <property type="match status" value="1"/>
</dbReference>
<sequence length="242" mass="26769">MSSLISGKVRPPMPLHDKSRRQQLPEEVASYVREMIISGDVRAGDFLRIERIAEAVGVSTTPVREGLLTLRSEGFVELIPRRGFVVAPFTKQDVRDLFWAQAQLAGELAARTAKNITPQQVAELEGILQQHQDAIARGDTERIASLGHAFHRKINLTADSPRLARLLGSVVTNLPNRFYATIEGHITTTQQEHPVLLEALRKHASKRAKTLMESHILDGADHLIEGLEQRGLWDADDAANAG</sequence>
<protein>
    <submittedName>
        <fullName evidence="6">Transcriptional regulator, GntR family protein</fullName>
    </submittedName>
</protein>
<evidence type="ECO:0000313" key="7">
    <source>
        <dbReference type="Proteomes" id="UP000008710"/>
    </source>
</evidence>
<keyword evidence="1" id="KW-0805">Transcription regulation</keyword>
<dbReference type="Pfam" id="PF07729">
    <property type="entry name" value="FCD"/>
    <property type="match status" value="1"/>
</dbReference>